<dbReference type="GO" id="GO:0015385">
    <property type="term" value="F:sodium:proton antiporter activity"/>
    <property type="evidence" value="ECO:0007669"/>
    <property type="project" value="InterPro"/>
</dbReference>
<feature type="transmembrane region" description="Helical" evidence="10">
    <location>
        <begin position="54"/>
        <end position="73"/>
    </location>
</feature>
<dbReference type="Pfam" id="PF00999">
    <property type="entry name" value="Na_H_Exchanger"/>
    <property type="match status" value="1"/>
</dbReference>
<dbReference type="GO" id="GO:0098719">
    <property type="term" value="P:sodium ion import across plasma membrane"/>
    <property type="evidence" value="ECO:0007669"/>
    <property type="project" value="TreeGrafter"/>
</dbReference>
<evidence type="ECO:0000256" key="4">
    <source>
        <dbReference type="ARBA" id="ARBA00022692"/>
    </source>
</evidence>
<feature type="domain" description="Cation/H+ exchanger transmembrane" evidence="11">
    <location>
        <begin position="13"/>
        <end position="446"/>
    </location>
</feature>
<feature type="transmembrane region" description="Helical" evidence="10">
    <location>
        <begin position="181"/>
        <end position="202"/>
    </location>
</feature>
<evidence type="ECO:0000256" key="5">
    <source>
        <dbReference type="ARBA" id="ARBA00022989"/>
    </source>
</evidence>
<comment type="caution">
    <text evidence="12">The sequence shown here is derived from an EMBL/GenBank/DDBJ whole genome shotgun (WGS) entry which is preliminary data.</text>
</comment>
<feature type="transmembrane region" description="Helical" evidence="10">
    <location>
        <begin position="423"/>
        <end position="446"/>
    </location>
</feature>
<accession>A0A9X5FCS4</accession>
<evidence type="ECO:0000256" key="8">
    <source>
        <dbReference type="ARBA" id="ARBA00023136"/>
    </source>
</evidence>
<feature type="transmembrane region" description="Helical" evidence="10">
    <location>
        <begin position="209"/>
        <end position="227"/>
    </location>
</feature>
<evidence type="ECO:0000313" key="12">
    <source>
        <dbReference type="EMBL" id="NKX93865.1"/>
    </source>
</evidence>
<keyword evidence="6" id="KW-0915">Sodium</keyword>
<feature type="transmembrane region" description="Helical" evidence="10">
    <location>
        <begin position="233"/>
        <end position="253"/>
    </location>
</feature>
<dbReference type="RefSeq" id="WP_168447946.1">
    <property type="nucleotide sequence ID" value="NZ_JAAXOW010000004.1"/>
</dbReference>
<evidence type="ECO:0000256" key="2">
    <source>
        <dbReference type="ARBA" id="ARBA00022448"/>
    </source>
</evidence>
<keyword evidence="4 10" id="KW-0812">Transmembrane</keyword>
<sequence>MEFALLGVLAVVVIVAVASIAPRLGVAAPILLVLLGIAASYVPGVPTFELDPHLILTVVLPPILYSAAVNVPLMDFRRNFKAITWLSVALVIITAVLTGALLYWLFPDLSLPAAIALGAVVAPPDAVAATSIGKRLGLPHRLVTVLEGEGLVNDATALVLLRSAIAATAGAVSFVDIAWDFVLAVVIAIAVGAVIGFASVWVRSKIEDPVLTTAISFGVPFVAFFPAEEVHASGVLAVVVAGLITGHLGSTYFSPQARVSERVNWRTAQLLLENGVFLLMGFELHALTDQVHAQGLSIWTAVWIGLVVTVALTAIRGALVLPLIAVLRRDQERARVRARQLDSVISRIDAVRDALPGLDLTDDKHARRFTRRLRRKRADMDFLQTEGLSWRGGAVIAWSGMRGVVTLAAAQSLPSDLPYRPQLVLVAFTVAIVTLVVQGASLPWVIDRLDVQGSDEQAERVKLATLVTEINSAGLATLDNPELRRPDGTRYPPEIVERVREDTRRIGLRLAEQIVRADDDGPHAMKRALRQRVLEAERAALDDARAEGAHASHVIDRAQAILDVEQSRLDIH</sequence>
<gene>
    <name evidence="12" type="ORF">HF995_11390</name>
</gene>
<evidence type="ECO:0000256" key="10">
    <source>
        <dbReference type="SAM" id="Phobius"/>
    </source>
</evidence>
<organism evidence="12 13">
    <name type="scientific">Sanguibacter hominis ATCC BAA-789</name>
    <dbReference type="NCBI Taxonomy" id="1312740"/>
    <lineage>
        <taxon>Bacteria</taxon>
        <taxon>Bacillati</taxon>
        <taxon>Actinomycetota</taxon>
        <taxon>Actinomycetes</taxon>
        <taxon>Micrococcales</taxon>
        <taxon>Sanguibacteraceae</taxon>
        <taxon>Sanguibacter</taxon>
    </lineage>
</organism>
<keyword evidence="13" id="KW-1185">Reference proteome</keyword>
<evidence type="ECO:0000256" key="6">
    <source>
        <dbReference type="ARBA" id="ARBA00023053"/>
    </source>
</evidence>
<proteinExistence type="predicted"/>
<dbReference type="Gene3D" id="6.10.140.1330">
    <property type="match status" value="1"/>
</dbReference>
<dbReference type="GO" id="GO:0015386">
    <property type="term" value="F:potassium:proton antiporter activity"/>
    <property type="evidence" value="ECO:0007669"/>
    <property type="project" value="TreeGrafter"/>
</dbReference>
<feature type="transmembrane region" description="Helical" evidence="10">
    <location>
        <begin position="85"/>
        <end position="105"/>
    </location>
</feature>
<feature type="transmembrane region" description="Helical" evidence="10">
    <location>
        <begin position="302"/>
        <end position="327"/>
    </location>
</feature>
<dbReference type="PANTHER" id="PTHR10110:SF86">
    <property type="entry name" value="SODIUM_HYDROGEN EXCHANGER 7"/>
    <property type="match status" value="1"/>
</dbReference>
<keyword evidence="5 10" id="KW-1133">Transmembrane helix</keyword>
<evidence type="ECO:0000256" key="3">
    <source>
        <dbReference type="ARBA" id="ARBA00022475"/>
    </source>
</evidence>
<keyword evidence="9" id="KW-0739">Sodium transport</keyword>
<protein>
    <submittedName>
        <fullName evidence="12">Sodium:proton antiporter</fullName>
    </submittedName>
</protein>
<dbReference type="GO" id="GO:0051453">
    <property type="term" value="P:regulation of intracellular pH"/>
    <property type="evidence" value="ECO:0007669"/>
    <property type="project" value="TreeGrafter"/>
</dbReference>
<reference evidence="12 13" key="1">
    <citation type="submission" date="2020-04" db="EMBL/GenBank/DDBJ databases">
        <title>MicrobeNet Type strains.</title>
        <authorList>
            <person name="Nicholson A.C."/>
        </authorList>
    </citation>
    <scope>NUCLEOTIDE SEQUENCE [LARGE SCALE GENOMIC DNA]</scope>
    <source>
        <strain evidence="12 13">ATCC BAA-789</strain>
    </source>
</reference>
<evidence type="ECO:0000256" key="1">
    <source>
        <dbReference type="ARBA" id="ARBA00004651"/>
    </source>
</evidence>
<evidence type="ECO:0000256" key="9">
    <source>
        <dbReference type="ARBA" id="ARBA00023201"/>
    </source>
</evidence>
<dbReference type="Proteomes" id="UP000774283">
    <property type="component" value="Unassembled WGS sequence"/>
</dbReference>
<dbReference type="GO" id="GO:0005886">
    <property type="term" value="C:plasma membrane"/>
    <property type="evidence" value="ECO:0007669"/>
    <property type="project" value="UniProtKB-SubCell"/>
</dbReference>
<dbReference type="InterPro" id="IPR006153">
    <property type="entry name" value="Cation/H_exchanger_TM"/>
</dbReference>
<comment type="subcellular location">
    <subcellularLocation>
        <location evidence="1">Cell membrane</location>
        <topology evidence="1">Multi-pass membrane protein</topology>
    </subcellularLocation>
</comment>
<dbReference type="EMBL" id="JAAXOW010000004">
    <property type="protein sequence ID" value="NKX93865.1"/>
    <property type="molecule type" value="Genomic_DNA"/>
</dbReference>
<evidence type="ECO:0000313" key="13">
    <source>
        <dbReference type="Proteomes" id="UP000774283"/>
    </source>
</evidence>
<dbReference type="PANTHER" id="PTHR10110">
    <property type="entry name" value="SODIUM/HYDROGEN EXCHANGER"/>
    <property type="match status" value="1"/>
</dbReference>
<keyword evidence="3" id="KW-1003">Cell membrane</keyword>
<dbReference type="InterPro" id="IPR018422">
    <property type="entry name" value="Cation/H_exchanger_CPA1"/>
</dbReference>
<name>A0A9X5FCS4_9MICO</name>
<feature type="transmembrane region" description="Helical" evidence="10">
    <location>
        <begin position="265"/>
        <end position="282"/>
    </location>
</feature>
<dbReference type="AlphaFoldDB" id="A0A9X5FCS4"/>
<keyword evidence="7" id="KW-0406">Ion transport</keyword>
<keyword evidence="2" id="KW-0813">Transport</keyword>
<evidence type="ECO:0000259" key="11">
    <source>
        <dbReference type="Pfam" id="PF00999"/>
    </source>
</evidence>
<keyword evidence="8 10" id="KW-0472">Membrane</keyword>
<evidence type="ECO:0000256" key="7">
    <source>
        <dbReference type="ARBA" id="ARBA00023065"/>
    </source>
</evidence>